<proteinExistence type="inferred from homology"/>
<reference evidence="3 4" key="1">
    <citation type="journal article" date="2017" name="Mol. Biol. Evol.">
        <title>The 4-celled Tetrabaena socialis nuclear genome reveals the essential components for genetic control of cell number at the origin of multicellularity in the volvocine lineage.</title>
        <authorList>
            <person name="Featherston J."/>
            <person name="Arakaki Y."/>
            <person name="Hanschen E.R."/>
            <person name="Ferris P.J."/>
            <person name="Michod R.E."/>
            <person name="Olson B.J.S.C."/>
            <person name="Nozaki H."/>
            <person name="Durand P.M."/>
        </authorList>
    </citation>
    <scope>NUCLEOTIDE SEQUENCE [LARGE SCALE GENOMIC DNA]</scope>
    <source>
        <strain evidence="3 4">NIES-571</strain>
    </source>
</reference>
<dbReference type="OrthoDB" id="6123450at2759"/>
<dbReference type="EMBL" id="PGGS01005364">
    <property type="protein sequence ID" value="PNG68231.1"/>
    <property type="molecule type" value="Genomic_DNA"/>
</dbReference>
<comment type="similarity">
    <text evidence="1">Belongs to the PEP-utilizing enzyme family.</text>
</comment>
<dbReference type="InterPro" id="IPR013815">
    <property type="entry name" value="ATP_grasp_subdomain_1"/>
</dbReference>
<dbReference type="Gene3D" id="3.30.1490.20">
    <property type="entry name" value="ATP-grasp fold, A domain"/>
    <property type="match status" value="1"/>
</dbReference>
<evidence type="ECO:0000256" key="1">
    <source>
        <dbReference type="ARBA" id="ARBA00007837"/>
    </source>
</evidence>
<keyword evidence="3" id="KW-0418">Kinase</keyword>
<dbReference type="AlphaFoldDB" id="A0A2J7WXH1"/>
<comment type="caution">
    <text evidence="3">The sequence shown here is derived from an EMBL/GenBank/DDBJ whole genome shotgun (WGS) entry which is preliminary data.</text>
</comment>
<dbReference type="SUPFAM" id="SSF56059">
    <property type="entry name" value="Glutathione synthetase ATP-binding domain-like"/>
    <property type="match status" value="1"/>
</dbReference>
<sequence length="190" mass="18207">VLSTPSPATASATAPDGAAAAAVAAAAAAGRWADVIVPLERAVVTTCGSKSAKCAALATLAVASNGLFAAPKGAVVPFGAMEAVVEAGGKGGRFKELLAVLEDGKVVGAELEAACGEIRALIEGTEVPAGLVQQIVSSLGASSTPGPMLLAVRSSANVEDLAGMAAAGLYDSVVGVAAEVPAEVAAAVAE</sequence>
<keyword evidence="4" id="KW-1185">Reference proteome</keyword>
<protein>
    <submittedName>
        <fullName evidence="3">Phosphoglucan, water dikinase, chloroplastic</fullName>
    </submittedName>
</protein>
<dbReference type="GO" id="GO:0005524">
    <property type="term" value="F:ATP binding"/>
    <property type="evidence" value="ECO:0007669"/>
    <property type="project" value="InterPro"/>
</dbReference>
<dbReference type="InterPro" id="IPR002192">
    <property type="entry name" value="PPDK_AMP/ATP-bd"/>
</dbReference>
<keyword evidence="3" id="KW-0808">Transferase</keyword>
<dbReference type="PANTHER" id="PTHR47453:SF1">
    <property type="entry name" value="PHOSPHOGLUCAN, WATER DIKINASE, CHLOROPLASTIC"/>
    <property type="match status" value="1"/>
</dbReference>
<dbReference type="Pfam" id="PF01326">
    <property type="entry name" value="PPDK_N"/>
    <property type="match status" value="1"/>
</dbReference>
<feature type="non-terminal residue" evidence="3">
    <location>
        <position position="190"/>
    </location>
</feature>
<evidence type="ECO:0000259" key="2">
    <source>
        <dbReference type="Pfam" id="PF01326"/>
    </source>
</evidence>
<feature type="domain" description="Pyruvate phosphate dikinase AMP/ATP-binding" evidence="2">
    <location>
        <begin position="52"/>
        <end position="177"/>
    </location>
</feature>
<dbReference type="GO" id="GO:0016301">
    <property type="term" value="F:kinase activity"/>
    <property type="evidence" value="ECO:0007669"/>
    <property type="project" value="UniProtKB-KW"/>
</dbReference>
<evidence type="ECO:0000313" key="3">
    <source>
        <dbReference type="EMBL" id="PNG68231.1"/>
    </source>
</evidence>
<feature type="non-terminal residue" evidence="3">
    <location>
        <position position="1"/>
    </location>
</feature>
<organism evidence="3 4">
    <name type="scientific">Tetrabaena socialis</name>
    <dbReference type="NCBI Taxonomy" id="47790"/>
    <lineage>
        <taxon>Eukaryota</taxon>
        <taxon>Viridiplantae</taxon>
        <taxon>Chlorophyta</taxon>
        <taxon>core chlorophytes</taxon>
        <taxon>Chlorophyceae</taxon>
        <taxon>CS clade</taxon>
        <taxon>Chlamydomonadales</taxon>
        <taxon>Tetrabaenaceae</taxon>
        <taxon>Tetrabaena</taxon>
    </lineage>
</organism>
<accession>A0A2J7WXH1</accession>
<name>A0A2J7WXH1_9CHLO</name>
<evidence type="ECO:0000313" key="4">
    <source>
        <dbReference type="Proteomes" id="UP000236333"/>
    </source>
</evidence>
<dbReference type="PANTHER" id="PTHR47453">
    <property type="entry name" value="PHOSPHOGLUCAN, WATER DIKINASE, CHLOROPLASTIC"/>
    <property type="match status" value="1"/>
</dbReference>
<gene>
    <name evidence="3" type="ORF">TSOC_015416</name>
</gene>
<dbReference type="Proteomes" id="UP000236333">
    <property type="component" value="Unassembled WGS sequence"/>
</dbReference>